<accession>A0A399IGD1</accession>
<gene>
    <name evidence="14" type="ORF">D2A34_26255</name>
</gene>
<keyword evidence="8 10" id="KW-0472">Membrane</keyword>
<feature type="transmembrane region" description="Helical" evidence="11">
    <location>
        <begin position="220"/>
        <end position="245"/>
    </location>
</feature>
<feature type="domain" description="FtsX extracellular" evidence="13">
    <location>
        <begin position="59"/>
        <end position="154"/>
    </location>
</feature>
<evidence type="ECO:0000256" key="5">
    <source>
        <dbReference type="ARBA" id="ARBA00022618"/>
    </source>
</evidence>
<proteinExistence type="inferred from homology"/>
<dbReference type="InterPro" id="IPR040690">
    <property type="entry name" value="FtsX_ECD"/>
</dbReference>
<dbReference type="PANTHER" id="PTHR47755">
    <property type="entry name" value="CELL DIVISION PROTEIN FTSX"/>
    <property type="match status" value="1"/>
</dbReference>
<protein>
    <recommendedName>
        <fullName evidence="3 10">Cell division protein FtsX</fullName>
    </recommendedName>
</protein>
<dbReference type="InterPro" id="IPR058204">
    <property type="entry name" value="FtsX_firmicutes-type"/>
</dbReference>
<evidence type="ECO:0000256" key="7">
    <source>
        <dbReference type="ARBA" id="ARBA00022989"/>
    </source>
</evidence>
<dbReference type="InterPro" id="IPR003838">
    <property type="entry name" value="ABC3_permease_C"/>
</dbReference>
<dbReference type="Gene3D" id="3.30.70.3040">
    <property type="match status" value="1"/>
</dbReference>
<keyword evidence="9 10" id="KW-0131">Cell cycle</keyword>
<feature type="transmembrane region" description="Helical" evidence="11">
    <location>
        <begin position="173"/>
        <end position="199"/>
    </location>
</feature>
<dbReference type="PIRSF" id="PIRSF003097">
    <property type="entry name" value="FtsX"/>
    <property type="match status" value="1"/>
</dbReference>
<keyword evidence="5 10" id="KW-0132">Cell division</keyword>
<dbReference type="Proteomes" id="UP000265930">
    <property type="component" value="Unassembled WGS sequence"/>
</dbReference>
<dbReference type="Pfam" id="PF02687">
    <property type="entry name" value="FtsX"/>
    <property type="match status" value="1"/>
</dbReference>
<evidence type="ECO:0000256" key="4">
    <source>
        <dbReference type="ARBA" id="ARBA00022475"/>
    </source>
</evidence>
<evidence type="ECO:0000256" key="6">
    <source>
        <dbReference type="ARBA" id="ARBA00022692"/>
    </source>
</evidence>
<dbReference type="InterPro" id="IPR004513">
    <property type="entry name" value="FtsX"/>
</dbReference>
<dbReference type="PANTHER" id="PTHR47755:SF1">
    <property type="entry name" value="CELL DIVISION PROTEIN FTSX"/>
    <property type="match status" value="1"/>
</dbReference>
<feature type="transmembrane region" description="Helical" evidence="11">
    <location>
        <begin position="271"/>
        <end position="292"/>
    </location>
</feature>
<dbReference type="AlphaFoldDB" id="A0A399IGD1"/>
<name>A0A399IGD1_9CLOT</name>
<comment type="function">
    <text evidence="10">Part of the ABC transporter FtsEX involved in asymmetric cellular division facilitating the initiation of sporulation.</text>
</comment>
<keyword evidence="4 10" id="KW-1003">Cell membrane</keyword>
<organism evidence="14 15">
    <name type="scientific">Clostridium chromiireducens</name>
    <dbReference type="NCBI Taxonomy" id="225345"/>
    <lineage>
        <taxon>Bacteria</taxon>
        <taxon>Bacillati</taxon>
        <taxon>Bacillota</taxon>
        <taxon>Clostridia</taxon>
        <taxon>Eubacteriales</taxon>
        <taxon>Clostridiaceae</taxon>
        <taxon>Clostridium</taxon>
    </lineage>
</organism>
<dbReference type="Pfam" id="PF18075">
    <property type="entry name" value="FtsX_ECD"/>
    <property type="match status" value="1"/>
</dbReference>
<comment type="similarity">
    <text evidence="2 10">Belongs to the ABC-4 integral membrane protein family. FtsX subfamily.</text>
</comment>
<evidence type="ECO:0000313" key="14">
    <source>
        <dbReference type="EMBL" id="RII31870.1"/>
    </source>
</evidence>
<reference evidence="14 15" key="1">
    <citation type="submission" date="2018-08" db="EMBL/GenBank/DDBJ databases">
        <title>Genome of Clostridium chromiireducens C1, DSM12136.</title>
        <authorList>
            <person name="Xing M."/>
            <person name="Wei Y."/>
            <person name="Ang E.L."/>
            <person name="Zhao H."/>
            <person name="Zhang Y."/>
        </authorList>
    </citation>
    <scope>NUCLEOTIDE SEQUENCE [LARGE SCALE GENOMIC DNA]</scope>
    <source>
        <strain evidence="14 15">C1</strain>
    </source>
</reference>
<evidence type="ECO:0000259" key="13">
    <source>
        <dbReference type="Pfam" id="PF18075"/>
    </source>
</evidence>
<comment type="caution">
    <text evidence="14">The sequence shown here is derived from an EMBL/GenBank/DDBJ whole genome shotgun (WGS) entry which is preliminary data.</text>
</comment>
<evidence type="ECO:0000256" key="1">
    <source>
        <dbReference type="ARBA" id="ARBA00004651"/>
    </source>
</evidence>
<evidence type="ECO:0000256" key="9">
    <source>
        <dbReference type="ARBA" id="ARBA00023306"/>
    </source>
</evidence>
<dbReference type="RefSeq" id="WP_119368334.1">
    <property type="nucleotide sequence ID" value="NZ_QXDJ01000012.1"/>
</dbReference>
<keyword evidence="6 11" id="KW-0812">Transmembrane</keyword>
<dbReference type="EMBL" id="QXDJ01000012">
    <property type="protein sequence ID" value="RII31870.1"/>
    <property type="molecule type" value="Genomic_DNA"/>
</dbReference>
<evidence type="ECO:0000256" key="11">
    <source>
        <dbReference type="SAM" id="Phobius"/>
    </source>
</evidence>
<evidence type="ECO:0000256" key="2">
    <source>
        <dbReference type="ARBA" id="ARBA00007379"/>
    </source>
</evidence>
<sequence>MTINSFKYYISEAFKSLKRNATISLASTVTVTATMLILGVFIILMQNVNLGMSDVESKIQVQVFLKDDINSTDQENIEQKLNEISGVKNIEFEDKSKALEKFSEQVSKDDESLLDNYDASNNPLPNSYIVTLETPETSQQVVSSLDDMEGVESIGNDKDFTDKIISISKSVKWIGIALSIVMVSVSVFLISNTIKLAIYSRRKEIGIMKFVGATDWFIRWPFIIEGAVIGLIGTIGANTLLYYLYKTAFININESLLLANLLPTSYVTQTLQWQLLLVGILIGGLGSSWSLYKFLKV</sequence>
<evidence type="ECO:0000256" key="3">
    <source>
        <dbReference type="ARBA" id="ARBA00021907"/>
    </source>
</evidence>
<keyword evidence="7 11" id="KW-1133">Transmembrane helix</keyword>
<dbReference type="GO" id="GO:0005886">
    <property type="term" value="C:plasma membrane"/>
    <property type="evidence" value="ECO:0007669"/>
    <property type="project" value="UniProtKB-SubCell"/>
</dbReference>
<dbReference type="GO" id="GO:0051301">
    <property type="term" value="P:cell division"/>
    <property type="evidence" value="ECO:0007669"/>
    <property type="project" value="UniProtKB-KW"/>
</dbReference>
<evidence type="ECO:0000256" key="10">
    <source>
        <dbReference type="PIRNR" id="PIRNR003097"/>
    </source>
</evidence>
<evidence type="ECO:0000256" key="8">
    <source>
        <dbReference type="ARBA" id="ARBA00023136"/>
    </source>
</evidence>
<comment type="subcellular location">
    <subcellularLocation>
        <location evidence="1">Cell membrane</location>
        <topology evidence="1">Multi-pass membrane protein</topology>
    </subcellularLocation>
</comment>
<evidence type="ECO:0000259" key="12">
    <source>
        <dbReference type="Pfam" id="PF02687"/>
    </source>
</evidence>
<feature type="domain" description="ABC3 transporter permease C-terminal" evidence="12">
    <location>
        <begin position="177"/>
        <end position="293"/>
    </location>
</feature>
<feature type="transmembrane region" description="Helical" evidence="11">
    <location>
        <begin position="21"/>
        <end position="44"/>
    </location>
</feature>
<dbReference type="NCBIfam" id="NF038347">
    <property type="entry name" value="FtsX_Gpos"/>
    <property type="match status" value="1"/>
</dbReference>
<evidence type="ECO:0000313" key="15">
    <source>
        <dbReference type="Proteomes" id="UP000265930"/>
    </source>
</evidence>